<dbReference type="PROSITE" id="PS50850">
    <property type="entry name" value="MFS"/>
    <property type="match status" value="1"/>
</dbReference>
<feature type="transmembrane region" description="Helical" evidence="6">
    <location>
        <begin position="166"/>
        <end position="186"/>
    </location>
</feature>
<gene>
    <name evidence="9" type="ORF">ADN01_04630</name>
    <name evidence="8" type="ORF">LSAC_03622</name>
</gene>
<feature type="transmembrane region" description="Helical" evidence="6">
    <location>
        <begin position="75"/>
        <end position="93"/>
    </location>
</feature>
<feature type="transmembrane region" description="Helical" evidence="6">
    <location>
        <begin position="18"/>
        <end position="40"/>
    </location>
</feature>
<dbReference type="EMBL" id="LGCM01000019">
    <property type="protein sequence ID" value="KPL87447.1"/>
    <property type="molecule type" value="Genomic_DNA"/>
</dbReference>
<dbReference type="InterPro" id="IPR011701">
    <property type="entry name" value="MFS"/>
</dbReference>
<evidence type="ECO:0000256" key="6">
    <source>
        <dbReference type="SAM" id="Phobius"/>
    </source>
</evidence>
<evidence type="ECO:0000256" key="5">
    <source>
        <dbReference type="ARBA" id="ARBA00023136"/>
    </source>
</evidence>
<dbReference type="InterPro" id="IPR020846">
    <property type="entry name" value="MFS_dom"/>
</dbReference>
<keyword evidence="3 6" id="KW-0812">Transmembrane</keyword>
<evidence type="ECO:0000256" key="1">
    <source>
        <dbReference type="ARBA" id="ARBA00004651"/>
    </source>
</evidence>
<protein>
    <submittedName>
        <fullName evidence="8">Arabinose efflux permease</fullName>
    </submittedName>
</protein>
<feature type="domain" description="Major facilitator superfamily (MFS) profile" evidence="7">
    <location>
        <begin position="10"/>
        <end position="386"/>
    </location>
</feature>
<dbReference type="AlphaFoldDB" id="A0A0M9U3F5"/>
<evidence type="ECO:0000256" key="2">
    <source>
        <dbReference type="ARBA" id="ARBA00022448"/>
    </source>
</evidence>
<dbReference type="Pfam" id="PF07690">
    <property type="entry name" value="MFS_1"/>
    <property type="match status" value="2"/>
</dbReference>
<dbReference type="PROSITE" id="PS00216">
    <property type="entry name" value="SUGAR_TRANSPORT_1"/>
    <property type="match status" value="1"/>
</dbReference>
<feature type="transmembrane region" description="Helical" evidence="6">
    <location>
        <begin position="244"/>
        <end position="264"/>
    </location>
</feature>
<dbReference type="EMBL" id="DF967975">
    <property type="protein sequence ID" value="GAP19710.1"/>
    <property type="molecule type" value="Genomic_DNA"/>
</dbReference>
<name>A0A0M9U3F5_9CHLR</name>
<dbReference type="GO" id="GO:0005886">
    <property type="term" value="C:plasma membrane"/>
    <property type="evidence" value="ECO:0007669"/>
    <property type="project" value="UniProtKB-SubCell"/>
</dbReference>
<dbReference type="RefSeq" id="WP_062419960.1">
    <property type="nucleotide sequence ID" value="NZ_BBXZ01000188.1"/>
</dbReference>
<reference evidence="9 10" key="2">
    <citation type="submission" date="2015-07" db="EMBL/GenBank/DDBJ databases">
        <title>Genome sequence of Levilinea saccharolytica DSM 16555.</title>
        <authorList>
            <person name="Hemp J."/>
            <person name="Ward L.M."/>
            <person name="Pace L.A."/>
            <person name="Fischer W.W."/>
        </authorList>
    </citation>
    <scope>NUCLEOTIDE SEQUENCE [LARGE SCALE GENOMIC DNA]</scope>
    <source>
        <strain evidence="9 10">KIBI-1</strain>
    </source>
</reference>
<evidence type="ECO:0000259" key="7">
    <source>
        <dbReference type="PROSITE" id="PS50850"/>
    </source>
</evidence>
<keyword evidence="2" id="KW-0813">Transport</keyword>
<keyword evidence="10" id="KW-1185">Reference proteome</keyword>
<evidence type="ECO:0000313" key="9">
    <source>
        <dbReference type="EMBL" id="KPL87447.1"/>
    </source>
</evidence>
<proteinExistence type="predicted"/>
<reference evidence="8" key="1">
    <citation type="journal article" date="2015" name="Genome Announc.">
        <title>Draft Genome Sequences of Anaerolinea thermolimosa IMO-1, Bellilinea caldifistulae GOMI-1, Leptolinea tardivitalis YMTK-2, Levilinea saccharolytica KIBI-1, Longilinea arvoryzae KOME-1, Previously Described as Members of the Class Anaerolineae (Chloroflexi).</title>
        <authorList>
            <person name="Matsuura N."/>
            <person name="Tourlousse M.D."/>
            <person name="Ohashi A."/>
            <person name="Hugenholtz P."/>
            <person name="Sekiguchi Y."/>
        </authorList>
    </citation>
    <scope>NUCLEOTIDE SEQUENCE</scope>
    <source>
        <strain evidence="8">KIBI-1</strain>
    </source>
</reference>
<evidence type="ECO:0000313" key="10">
    <source>
        <dbReference type="Proteomes" id="UP000050501"/>
    </source>
</evidence>
<keyword evidence="5 6" id="KW-0472">Membrane</keyword>
<feature type="transmembrane region" description="Helical" evidence="6">
    <location>
        <begin position="276"/>
        <end position="300"/>
    </location>
</feature>
<dbReference type="PANTHER" id="PTHR23506">
    <property type="entry name" value="GH10249P"/>
    <property type="match status" value="1"/>
</dbReference>
<dbReference type="Gene3D" id="1.20.1250.20">
    <property type="entry name" value="MFS general substrate transporter like domains"/>
    <property type="match status" value="2"/>
</dbReference>
<comment type="subcellular location">
    <subcellularLocation>
        <location evidence="1">Cell membrane</location>
        <topology evidence="1">Multi-pass membrane protein</topology>
    </subcellularLocation>
</comment>
<dbReference type="GO" id="GO:0022857">
    <property type="term" value="F:transmembrane transporter activity"/>
    <property type="evidence" value="ECO:0007669"/>
    <property type="project" value="InterPro"/>
</dbReference>
<organism evidence="8">
    <name type="scientific">Levilinea saccharolytica</name>
    <dbReference type="NCBI Taxonomy" id="229921"/>
    <lineage>
        <taxon>Bacteria</taxon>
        <taxon>Bacillati</taxon>
        <taxon>Chloroflexota</taxon>
        <taxon>Anaerolineae</taxon>
        <taxon>Anaerolineales</taxon>
        <taxon>Anaerolineaceae</taxon>
        <taxon>Levilinea</taxon>
    </lineage>
</organism>
<evidence type="ECO:0000256" key="4">
    <source>
        <dbReference type="ARBA" id="ARBA00022989"/>
    </source>
</evidence>
<dbReference type="STRING" id="229921.ADN01_04630"/>
<dbReference type="PANTHER" id="PTHR23506:SF23">
    <property type="entry name" value="GH10249P"/>
    <property type="match status" value="1"/>
</dbReference>
<dbReference type="Proteomes" id="UP000050501">
    <property type="component" value="Unassembled WGS sequence"/>
</dbReference>
<dbReference type="InterPro" id="IPR050930">
    <property type="entry name" value="MFS_Vesicular_Transporter"/>
</dbReference>
<keyword evidence="4 6" id="KW-1133">Transmembrane helix</keyword>
<feature type="transmembrane region" description="Helical" evidence="6">
    <location>
        <begin position="207"/>
        <end position="232"/>
    </location>
</feature>
<feature type="transmembrane region" description="Helical" evidence="6">
    <location>
        <begin position="364"/>
        <end position="382"/>
    </location>
</feature>
<evidence type="ECO:0000313" key="8">
    <source>
        <dbReference type="EMBL" id="GAP19710.1"/>
    </source>
</evidence>
<dbReference type="SUPFAM" id="SSF103473">
    <property type="entry name" value="MFS general substrate transporter"/>
    <property type="match status" value="1"/>
</dbReference>
<feature type="transmembrane region" description="Helical" evidence="6">
    <location>
        <begin position="46"/>
        <end position="68"/>
    </location>
</feature>
<sequence>MNVMPDSTHSLKSLQRPLFLWSFPFTYLYFSLPIISKVFGASAVEIGGLFTVFTITTLVLRPVVGWLLDHYGRKAFFVLALVIYALSMGVFAFSESLNWLYVARLIQGVGSAFLWAAVNTIVADLTQPAELGQALGKINETTTRGGLIGIFAASIPMFAFPQDVGWKITFIGYAILTLVGAGLAWKTVPHTKAASSTSQKKPALSGALLKLLFMVFITGIPEAMLSPIYLIYLQDKFSADMMTIAWAFFPAGLVVAFLSARLGALSDRFGRAPMMAVGLAGSGVISLLMPTLPSVIWLAVLYTLSAVLWGVSEPAETALVADLTGKDHRGVGYGLYDFVENLGFAVGPLLGGLLYDTVGRGMPFYFNGVVLILSAGWVLLFLRGVASPRPESSANA</sequence>
<evidence type="ECO:0000256" key="3">
    <source>
        <dbReference type="ARBA" id="ARBA00022692"/>
    </source>
</evidence>
<dbReference type="InterPro" id="IPR036259">
    <property type="entry name" value="MFS_trans_sf"/>
</dbReference>
<accession>A0A0M9U3F5</accession>
<dbReference type="CDD" id="cd17325">
    <property type="entry name" value="MFS_MdtG_SLC18_like"/>
    <property type="match status" value="1"/>
</dbReference>
<dbReference type="InterPro" id="IPR005829">
    <property type="entry name" value="Sugar_transporter_CS"/>
</dbReference>